<evidence type="ECO:0000313" key="3">
    <source>
        <dbReference type="Proteomes" id="UP000585474"/>
    </source>
</evidence>
<dbReference type="OrthoDB" id="1097733at2759"/>
<reference evidence="2 3" key="1">
    <citation type="submission" date="2019-07" db="EMBL/GenBank/DDBJ databases">
        <title>De Novo Assembly of kiwifruit Actinidia rufa.</title>
        <authorList>
            <person name="Sugita-Konishi S."/>
            <person name="Sato K."/>
            <person name="Mori E."/>
            <person name="Abe Y."/>
            <person name="Kisaki G."/>
            <person name="Hamano K."/>
            <person name="Suezawa K."/>
            <person name="Otani M."/>
            <person name="Fukuda T."/>
            <person name="Manabe T."/>
            <person name="Gomi K."/>
            <person name="Tabuchi M."/>
            <person name="Akimitsu K."/>
            <person name="Kataoka I."/>
        </authorList>
    </citation>
    <scope>NUCLEOTIDE SEQUENCE [LARGE SCALE GENOMIC DNA]</scope>
    <source>
        <strain evidence="3">cv. Fuchu</strain>
    </source>
</reference>
<keyword evidence="3" id="KW-1185">Reference proteome</keyword>
<dbReference type="EMBL" id="BJWL01000020">
    <property type="protein sequence ID" value="GFZ09249.1"/>
    <property type="molecule type" value="Genomic_DNA"/>
</dbReference>
<gene>
    <name evidence="2" type="ORF">Acr_20g0010570</name>
</gene>
<dbReference type="Proteomes" id="UP000585474">
    <property type="component" value="Unassembled WGS sequence"/>
</dbReference>
<protein>
    <submittedName>
        <fullName evidence="2">Uncharacterized protein</fullName>
    </submittedName>
</protein>
<evidence type="ECO:0000313" key="2">
    <source>
        <dbReference type="EMBL" id="GFZ09249.1"/>
    </source>
</evidence>
<feature type="compositionally biased region" description="Basic and acidic residues" evidence="1">
    <location>
        <begin position="61"/>
        <end position="71"/>
    </location>
</feature>
<feature type="region of interest" description="Disordered" evidence="1">
    <location>
        <begin position="51"/>
        <end position="71"/>
    </location>
</feature>
<evidence type="ECO:0000256" key="1">
    <source>
        <dbReference type="SAM" id="MobiDB-lite"/>
    </source>
</evidence>
<feature type="compositionally biased region" description="Polar residues" evidence="1">
    <location>
        <begin position="51"/>
        <end position="60"/>
    </location>
</feature>
<sequence length="164" mass="18239">MTMHTVYLKEHDGIVQNPTGQLPPAAVPWWSERGSQSAYTDFFVQFKTSFMENPSGGRQNKQAERDTEQGLEKGNTARFTIWQGNFFTCATIMALGDCKTSSNMPVQSATAEYQGRFELGFGQPVICAKYPYGDQCYGVFSSYGPQITVCLPSNLLLFFPTLSV</sequence>
<accession>A0A7J0GEN9</accession>
<dbReference type="AlphaFoldDB" id="A0A7J0GEN9"/>
<organism evidence="2 3">
    <name type="scientific">Actinidia rufa</name>
    <dbReference type="NCBI Taxonomy" id="165716"/>
    <lineage>
        <taxon>Eukaryota</taxon>
        <taxon>Viridiplantae</taxon>
        <taxon>Streptophyta</taxon>
        <taxon>Embryophyta</taxon>
        <taxon>Tracheophyta</taxon>
        <taxon>Spermatophyta</taxon>
        <taxon>Magnoliopsida</taxon>
        <taxon>eudicotyledons</taxon>
        <taxon>Gunneridae</taxon>
        <taxon>Pentapetalae</taxon>
        <taxon>asterids</taxon>
        <taxon>Ericales</taxon>
        <taxon>Actinidiaceae</taxon>
        <taxon>Actinidia</taxon>
    </lineage>
</organism>
<comment type="caution">
    <text evidence="2">The sequence shown here is derived from an EMBL/GenBank/DDBJ whole genome shotgun (WGS) entry which is preliminary data.</text>
</comment>
<name>A0A7J0GEN9_9ERIC</name>
<proteinExistence type="predicted"/>